<dbReference type="Gene3D" id="3.40.50.2300">
    <property type="match status" value="1"/>
</dbReference>
<protein>
    <submittedName>
        <fullName evidence="4">Response regulator</fullName>
    </submittedName>
</protein>
<dbReference type="AlphaFoldDB" id="A0AA96JYB2"/>
<dbReference type="SMART" id="SM00448">
    <property type="entry name" value="REC"/>
    <property type="match status" value="1"/>
</dbReference>
<gene>
    <name evidence="4" type="ORF">PP769_09730</name>
</gene>
<dbReference type="KEGG" id="nall:PP769_09730"/>
<dbReference type="InterPro" id="IPR011006">
    <property type="entry name" value="CheY-like_superfamily"/>
</dbReference>
<evidence type="ECO:0000256" key="1">
    <source>
        <dbReference type="ARBA" id="ARBA00022553"/>
    </source>
</evidence>
<evidence type="ECO:0000313" key="4">
    <source>
        <dbReference type="EMBL" id="WNM60016.1"/>
    </source>
</evidence>
<dbReference type="CDD" id="cd00156">
    <property type="entry name" value="REC"/>
    <property type="match status" value="1"/>
</dbReference>
<name>A0AA96JYB2_9BACT</name>
<dbReference type="GO" id="GO:0000160">
    <property type="term" value="P:phosphorelay signal transduction system"/>
    <property type="evidence" value="ECO:0007669"/>
    <property type="project" value="InterPro"/>
</dbReference>
<reference evidence="4 5" key="1">
    <citation type="submission" date="2023-01" db="EMBL/GenBank/DDBJ databases">
        <title>Cultivation and genomic characterization of new, ubiquitous marine nitrite-oxidizing bacteria from the Nitrospirales.</title>
        <authorList>
            <person name="Mueller A.J."/>
            <person name="Daebeler A."/>
            <person name="Herbold C.W."/>
            <person name="Kirkegaard R.H."/>
            <person name="Daims H."/>
        </authorList>
    </citation>
    <scope>NUCLEOTIDE SEQUENCE [LARGE SCALE GENOMIC DNA]</scope>
    <source>
        <strain evidence="4 5">VA</strain>
    </source>
</reference>
<sequence>MPYRIGNTWDVHRDPGTEAHLDGNFQKKKYSLMTVCRVGRHFIGRKTEIRDVRRQAMSNGLLVDIFNRDRSVMTKEIRHQKGSAGKTILIVDDDTDFRILLRDRLVRIGMTCVEAGNGEEAKVQLQKRDVDMVVTDFRMPKMDGLALIDWLHQTHRYVPIIFVSGDVSVGIRKKAEQAGVYAILEKPCSLSDLATKVKEVVNNI</sequence>
<dbReference type="EMBL" id="CP116967">
    <property type="protein sequence ID" value="WNM60016.1"/>
    <property type="molecule type" value="Genomic_DNA"/>
</dbReference>
<accession>A0AA96JYB2</accession>
<dbReference type="SUPFAM" id="SSF52172">
    <property type="entry name" value="CheY-like"/>
    <property type="match status" value="1"/>
</dbReference>
<keyword evidence="5" id="KW-1185">Reference proteome</keyword>
<dbReference type="RefSeq" id="WP_312646938.1">
    <property type="nucleotide sequence ID" value="NZ_CP116967.1"/>
</dbReference>
<feature type="modified residue" description="4-aspartylphosphate" evidence="2">
    <location>
        <position position="136"/>
    </location>
</feature>
<feature type="domain" description="Response regulatory" evidence="3">
    <location>
        <begin position="87"/>
        <end position="201"/>
    </location>
</feature>
<dbReference type="PROSITE" id="PS50110">
    <property type="entry name" value="RESPONSE_REGULATORY"/>
    <property type="match status" value="1"/>
</dbReference>
<dbReference type="InterPro" id="IPR001789">
    <property type="entry name" value="Sig_transdc_resp-reg_receiver"/>
</dbReference>
<dbReference type="Pfam" id="PF00072">
    <property type="entry name" value="Response_reg"/>
    <property type="match status" value="1"/>
</dbReference>
<dbReference type="Proteomes" id="UP001302719">
    <property type="component" value="Chromosome"/>
</dbReference>
<proteinExistence type="predicted"/>
<organism evidence="4 5">
    <name type="scientific">Candidatus Nitrospira allomarina</name>
    <dbReference type="NCBI Taxonomy" id="3020900"/>
    <lineage>
        <taxon>Bacteria</taxon>
        <taxon>Pseudomonadati</taxon>
        <taxon>Nitrospirota</taxon>
        <taxon>Nitrospiria</taxon>
        <taxon>Nitrospirales</taxon>
        <taxon>Nitrospiraceae</taxon>
        <taxon>Nitrospira</taxon>
    </lineage>
</organism>
<keyword evidence="1 2" id="KW-0597">Phosphoprotein</keyword>
<evidence type="ECO:0000313" key="5">
    <source>
        <dbReference type="Proteomes" id="UP001302719"/>
    </source>
</evidence>
<dbReference type="PANTHER" id="PTHR44591:SF23">
    <property type="entry name" value="CHEY SUBFAMILY"/>
    <property type="match status" value="1"/>
</dbReference>
<evidence type="ECO:0000259" key="3">
    <source>
        <dbReference type="PROSITE" id="PS50110"/>
    </source>
</evidence>
<dbReference type="InterPro" id="IPR050595">
    <property type="entry name" value="Bact_response_regulator"/>
</dbReference>
<evidence type="ECO:0000256" key="2">
    <source>
        <dbReference type="PROSITE-ProRule" id="PRU00169"/>
    </source>
</evidence>
<dbReference type="PANTHER" id="PTHR44591">
    <property type="entry name" value="STRESS RESPONSE REGULATOR PROTEIN 1"/>
    <property type="match status" value="1"/>
</dbReference>